<dbReference type="InterPro" id="IPR027353">
    <property type="entry name" value="NET_dom"/>
</dbReference>
<dbReference type="PANTHER" id="PTHR45926">
    <property type="entry name" value="OSJNBA0053K19.4 PROTEIN"/>
    <property type="match status" value="1"/>
</dbReference>
<dbReference type="Pfam" id="PF00439">
    <property type="entry name" value="Bromodomain"/>
    <property type="match status" value="1"/>
</dbReference>
<dbReference type="InterPro" id="IPR038336">
    <property type="entry name" value="NET_sf"/>
</dbReference>
<gene>
    <name evidence="7" type="ORF">MNEG_13225</name>
</gene>
<dbReference type="AlphaFoldDB" id="A0A0D2KFT0"/>
<evidence type="ECO:0000256" key="3">
    <source>
        <dbReference type="ARBA" id="ARBA00023163"/>
    </source>
</evidence>
<dbReference type="PROSITE" id="PS50014">
    <property type="entry name" value="BROMODOMAIN_2"/>
    <property type="match status" value="1"/>
</dbReference>
<reference evidence="7 8" key="1">
    <citation type="journal article" date="2013" name="BMC Genomics">
        <title>Reconstruction of the lipid metabolism for the microalga Monoraphidium neglectum from its genome sequence reveals characteristics suitable for biofuel production.</title>
        <authorList>
            <person name="Bogen C."/>
            <person name="Al-Dilaimi A."/>
            <person name="Albersmeier A."/>
            <person name="Wichmann J."/>
            <person name="Grundmann M."/>
            <person name="Rupp O."/>
            <person name="Lauersen K.J."/>
            <person name="Blifernez-Klassen O."/>
            <person name="Kalinowski J."/>
            <person name="Goesmann A."/>
            <person name="Mussgnug J.H."/>
            <person name="Kruse O."/>
        </authorList>
    </citation>
    <scope>NUCLEOTIDE SEQUENCE [LARGE SCALE GENOMIC DNA]</scope>
    <source>
        <strain evidence="7 8">SAG 48.87</strain>
    </source>
</reference>
<dbReference type="SMART" id="SM00297">
    <property type="entry name" value="BROMO"/>
    <property type="match status" value="1"/>
</dbReference>
<dbReference type="STRING" id="145388.A0A0D2KFT0"/>
<dbReference type="Pfam" id="PF17035">
    <property type="entry name" value="BET"/>
    <property type="match status" value="1"/>
</dbReference>
<dbReference type="GeneID" id="25730666"/>
<feature type="domain" description="Bromo" evidence="6">
    <location>
        <begin position="94"/>
        <end position="166"/>
    </location>
</feature>
<evidence type="ECO:0000256" key="5">
    <source>
        <dbReference type="SAM" id="MobiDB-lite"/>
    </source>
</evidence>
<evidence type="ECO:0000313" key="7">
    <source>
        <dbReference type="EMBL" id="KIY94738.1"/>
    </source>
</evidence>
<protein>
    <recommendedName>
        <fullName evidence="6">Bromo domain-containing protein</fullName>
    </recommendedName>
</protein>
<evidence type="ECO:0000256" key="1">
    <source>
        <dbReference type="ARBA" id="ARBA00023015"/>
    </source>
</evidence>
<dbReference type="PRINTS" id="PR00503">
    <property type="entry name" value="BROMODOMAIN"/>
</dbReference>
<dbReference type="Proteomes" id="UP000054498">
    <property type="component" value="Unassembled WGS sequence"/>
</dbReference>
<organism evidence="7 8">
    <name type="scientific">Monoraphidium neglectum</name>
    <dbReference type="NCBI Taxonomy" id="145388"/>
    <lineage>
        <taxon>Eukaryota</taxon>
        <taxon>Viridiplantae</taxon>
        <taxon>Chlorophyta</taxon>
        <taxon>core chlorophytes</taxon>
        <taxon>Chlorophyceae</taxon>
        <taxon>CS clade</taxon>
        <taxon>Sphaeropleales</taxon>
        <taxon>Selenastraceae</taxon>
        <taxon>Monoraphidium</taxon>
    </lineage>
</organism>
<evidence type="ECO:0000313" key="8">
    <source>
        <dbReference type="Proteomes" id="UP000054498"/>
    </source>
</evidence>
<accession>A0A0D2KFT0</accession>
<evidence type="ECO:0000256" key="2">
    <source>
        <dbReference type="ARBA" id="ARBA00023117"/>
    </source>
</evidence>
<sequence length="294" mass="32913">MPPGADAVAQARALLQQLRALAAQHDQVLSTYESQLDAMVAAGPSKLSAKAPNKRPLLSEPEGPEAKKQRLVAEQHQRRNALWHECYKVLDRCRRNQKAEAFKKPVDPIRMKIPDYPLIVKHPMDMQTVGEKLKHRVYKDPAEFAADMRLIWHNAQLYNPPAHPVAAAALTMSEFFERAWAPLQVEKQWAVQQQEEDLTREALQGKMDGLPSLDLPKQLKDKRDMLGHYIAARDYNEGLPPGALGPCDPSRAMSFEEKRKLSAHLTQLPNEQLQGVVEIVEAALAAHAVSRLGG</sequence>
<evidence type="ECO:0000256" key="4">
    <source>
        <dbReference type="PROSITE-ProRule" id="PRU00035"/>
    </source>
</evidence>
<proteinExistence type="predicted"/>
<keyword evidence="1" id="KW-0805">Transcription regulation</keyword>
<feature type="region of interest" description="Disordered" evidence="5">
    <location>
        <begin position="46"/>
        <end position="67"/>
    </location>
</feature>
<keyword evidence="3" id="KW-0804">Transcription</keyword>
<dbReference type="EMBL" id="KK103918">
    <property type="protein sequence ID" value="KIY94738.1"/>
    <property type="molecule type" value="Genomic_DNA"/>
</dbReference>
<dbReference type="InterPro" id="IPR001487">
    <property type="entry name" value="Bromodomain"/>
</dbReference>
<evidence type="ECO:0000259" key="6">
    <source>
        <dbReference type="PROSITE" id="PS50014"/>
    </source>
</evidence>
<dbReference type="CDD" id="cd04369">
    <property type="entry name" value="Bromodomain"/>
    <property type="match status" value="1"/>
</dbReference>
<dbReference type="KEGG" id="mng:MNEG_13225"/>
<dbReference type="OrthoDB" id="21449at2759"/>
<dbReference type="SUPFAM" id="SSF47370">
    <property type="entry name" value="Bromodomain"/>
    <property type="match status" value="1"/>
</dbReference>
<dbReference type="Gene3D" id="1.20.920.10">
    <property type="entry name" value="Bromodomain-like"/>
    <property type="match status" value="1"/>
</dbReference>
<dbReference type="Gene3D" id="1.20.1270.220">
    <property type="match status" value="1"/>
</dbReference>
<name>A0A0D2KFT0_9CHLO</name>
<dbReference type="InterPro" id="IPR036427">
    <property type="entry name" value="Bromodomain-like_sf"/>
</dbReference>
<keyword evidence="8" id="KW-1185">Reference proteome</keyword>
<dbReference type="RefSeq" id="XP_013893758.1">
    <property type="nucleotide sequence ID" value="XM_014038304.1"/>
</dbReference>
<keyword evidence="2 4" id="KW-0103">Bromodomain</keyword>